<evidence type="ECO:0000259" key="7">
    <source>
        <dbReference type="Pfam" id="PF06747"/>
    </source>
</evidence>
<dbReference type="Pfam" id="PF06747">
    <property type="entry name" value="CHCH"/>
    <property type="match status" value="1"/>
</dbReference>
<evidence type="ECO:0000256" key="5">
    <source>
        <dbReference type="ARBA" id="ARBA00038223"/>
    </source>
</evidence>
<comment type="function">
    <text evidence="4">Required for the assembly of mitochondrial cytochrome c oxidase.</text>
</comment>
<feature type="domain" description="CHCH" evidence="7">
    <location>
        <begin position="30"/>
        <end position="63"/>
    </location>
</feature>
<dbReference type="GO" id="GO:0005758">
    <property type="term" value="C:mitochondrial intermembrane space"/>
    <property type="evidence" value="ECO:0007669"/>
    <property type="project" value="TreeGrafter"/>
</dbReference>
<dbReference type="PANTHER" id="PTHR21107:SF2">
    <property type="entry name" value="CYTOCHROME C OXIDASE ASSEMBLY PROTEIN COX19"/>
    <property type="match status" value="1"/>
</dbReference>
<dbReference type="Proteomes" id="UP000179920">
    <property type="component" value="Chromosome XIV"/>
</dbReference>
<keyword evidence="3" id="KW-1015">Disulfide bond</keyword>
<dbReference type="InterPro" id="IPR051383">
    <property type="entry name" value="COX19"/>
</dbReference>
<protein>
    <submittedName>
        <fullName evidence="8">Related to COX19-Cytochrome c oxidase assembly protein</fullName>
    </submittedName>
</protein>
<gene>
    <name evidence="8" type="ORF">UBRO_05710</name>
</gene>
<organism evidence="8 9">
    <name type="scientific">Ustilago bromivora</name>
    <dbReference type="NCBI Taxonomy" id="307758"/>
    <lineage>
        <taxon>Eukaryota</taxon>
        <taxon>Fungi</taxon>
        <taxon>Dikarya</taxon>
        <taxon>Basidiomycota</taxon>
        <taxon>Ustilaginomycotina</taxon>
        <taxon>Ustilaginomycetes</taxon>
        <taxon>Ustilaginales</taxon>
        <taxon>Ustilaginaceae</taxon>
        <taxon>Ustilago</taxon>
    </lineage>
</organism>
<keyword evidence="2" id="KW-0963">Cytoplasm</keyword>
<evidence type="ECO:0000256" key="1">
    <source>
        <dbReference type="ARBA" id="ARBA00004496"/>
    </source>
</evidence>
<accession>A0A1K0G9I7</accession>
<dbReference type="EMBL" id="LT558130">
    <property type="protein sequence ID" value="SAM84454.1"/>
    <property type="molecule type" value="Genomic_DNA"/>
</dbReference>
<dbReference type="OrthoDB" id="268594at2759"/>
<dbReference type="PANTHER" id="PTHR21107">
    <property type="entry name" value="CYTOCHROME C OXIDASE ASSEMBLY PROTEIN COX19"/>
    <property type="match status" value="1"/>
</dbReference>
<evidence type="ECO:0000256" key="2">
    <source>
        <dbReference type="ARBA" id="ARBA00022490"/>
    </source>
</evidence>
<comment type="similarity">
    <text evidence="5">Belongs to the COX19 family.</text>
</comment>
<evidence type="ECO:0000256" key="6">
    <source>
        <dbReference type="SAM" id="MobiDB-lite"/>
    </source>
</evidence>
<feature type="region of interest" description="Disordered" evidence="6">
    <location>
        <begin position="1"/>
        <end position="20"/>
    </location>
</feature>
<dbReference type="PROSITE" id="PS51808">
    <property type="entry name" value="CHCH"/>
    <property type="match status" value="1"/>
</dbReference>
<sequence>MSFGRPPTFSDFKVSPPERGSFPLDHQGECKQVMQEYMNCIKYNGNDNGKCRHLSRAYLQCRMDKGLMENDDMDNLGFKDVLEPPNTSINAAANRTASQGRGATSGDTPSYAGDTHGGEGNLPSSKAGSGSAVDEVNRGPGAGERHSRGHASKQTGSYAGDSHGRSGGGRLV</sequence>
<dbReference type="GO" id="GO:0033617">
    <property type="term" value="P:mitochondrial respiratory chain complex IV assembly"/>
    <property type="evidence" value="ECO:0007669"/>
    <property type="project" value="TreeGrafter"/>
</dbReference>
<evidence type="ECO:0000313" key="8">
    <source>
        <dbReference type="EMBL" id="SAM84454.1"/>
    </source>
</evidence>
<name>A0A1K0G9I7_9BASI</name>
<dbReference type="AlphaFoldDB" id="A0A1K0G9I7"/>
<comment type="subcellular location">
    <subcellularLocation>
        <location evidence="1">Cytoplasm</location>
    </subcellularLocation>
</comment>
<evidence type="ECO:0000256" key="4">
    <source>
        <dbReference type="ARBA" id="ARBA00037279"/>
    </source>
</evidence>
<proteinExistence type="inferred from homology"/>
<feature type="region of interest" description="Disordered" evidence="6">
    <location>
        <begin position="75"/>
        <end position="172"/>
    </location>
</feature>
<reference evidence="9" key="1">
    <citation type="submission" date="2016-04" db="EMBL/GenBank/DDBJ databases">
        <authorList>
            <person name="Guldener U."/>
            <person name="Guldener U."/>
        </authorList>
    </citation>
    <scope>NUCLEOTIDE SEQUENCE [LARGE SCALE GENOMIC DNA]</scope>
    <source>
        <strain evidence="9">UB2112</strain>
    </source>
</reference>
<dbReference type="InterPro" id="IPR010625">
    <property type="entry name" value="CHCH"/>
</dbReference>
<feature type="compositionally biased region" description="Polar residues" evidence="6">
    <location>
        <begin position="85"/>
        <end position="108"/>
    </location>
</feature>
<evidence type="ECO:0000313" key="9">
    <source>
        <dbReference type="Proteomes" id="UP000179920"/>
    </source>
</evidence>
<evidence type="ECO:0000256" key="3">
    <source>
        <dbReference type="ARBA" id="ARBA00023157"/>
    </source>
</evidence>